<evidence type="ECO:0000313" key="1">
    <source>
        <dbReference type="EMBL" id="CAI2163593.1"/>
    </source>
</evidence>
<keyword evidence="2" id="KW-1185">Reference proteome</keyword>
<evidence type="ECO:0000313" key="2">
    <source>
        <dbReference type="Proteomes" id="UP001153678"/>
    </source>
</evidence>
<sequence>MFITQKDESDQSNTLYSESSSQIIKNWSKKVVNVKNNLKSFNQYREAADAQNKLAIYENDEGKEKSLEKAFYMYEKATETNDADVQYSLLVANYNEKAFH</sequence>
<dbReference type="EMBL" id="CAMKVN010000100">
    <property type="protein sequence ID" value="CAI2163593.1"/>
    <property type="molecule type" value="Genomic_DNA"/>
</dbReference>
<protein>
    <submittedName>
        <fullName evidence="1">2106_t:CDS:1</fullName>
    </submittedName>
</protein>
<name>A0A9W4WU20_9GLOM</name>
<dbReference type="Proteomes" id="UP001153678">
    <property type="component" value="Unassembled WGS sequence"/>
</dbReference>
<accession>A0A9W4WU20</accession>
<dbReference type="AlphaFoldDB" id="A0A9W4WU20"/>
<reference evidence="1" key="1">
    <citation type="submission" date="2022-08" db="EMBL/GenBank/DDBJ databases">
        <authorList>
            <person name="Kallberg Y."/>
            <person name="Tangrot J."/>
            <person name="Rosling A."/>
        </authorList>
    </citation>
    <scope>NUCLEOTIDE SEQUENCE</scope>
    <source>
        <strain evidence="1">Wild A</strain>
    </source>
</reference>
<dbReference type="OrthoDB" id="272077at2759"/>
<dbReference type="SUPFAM" id="SSF81901">
    <property type="entry name" value="HCP-like"/>
    <property type="match status" value="1"/>
</dbReference>
<organism evidence="1 2">
    <name type="scientific">Funneliformis geosporum</name>
    <dbReference type="NCBI Taxonomy" id="1117311"/>
    <lineage>
        <taxon>Eukaryota</taxon>
        <taxon>Fungi</taxon>
        <taxon>Fungi incertae sedis</taxon>
        <taxon>Mucoromycota</taxon>
        <taxon>Glomeromycotina</taxon>
        <taxon>Glomeromycetes</taxon>
        <taxon>Glomerales</taxon>
        <taxon>Glomeraceae</taxon>
        <taxon>Funneliformis</taxon>
    </lineage>
</organism>
<dbReference type="Gene3D" id="1.25.40.10">
    <property type="entry name" value="Tetratricopeptide repeat domain"/>
    <property type="match status" value="1"/>
</dbReference>
<gene>
    <name evidence="1" type="ORF">FWILDA_LOCUS1147</name>
</gene>
<comment type="caution">
    <text evidence="1">The sequence shown here is derived from an EMBL/GenBank/DDBJ whole genome shotgun (WGS) entry which is preliminary data.</text>
</comment>
<dbReference type="InterPro" id="IPR011990">
    <property type="entry name" value="TPR-like_helical_dom_sf"/>
</dbReference>
<proteinExistence type="predicted"/>